<dbReference type="Gene3D" id="2.30.40.10">
    <property type="entry name" value="Urease, subunit C, domain 1"/>
    <property type="match status" value="1"/>
</dbReference>
<dbReference type="Gene3D" id="3.10.310.70">
    <property type="match status" value="1"/>
</dbReference>
<dbReference type="KEGG" id="ahb:bsdtb5_06590"/>
<evidence type="ECO:0000313" key="2">
    <source>
        <dbReference type="EMBL" id="BCN29364.1"/>
    </source>
</evidence>
<protein>
    <recommendedName>
        <fullName evidence="1">Amidohydrolase 3 domain-containing protein</fullName>
    </recommendedName>
</protein>
<dbReference type="Proteomes" id="UP000595897">
    <property type="component" value="Chromosome"/>
</dbReference>
<dbReference type="EMBL" id="AP024169">
    <property type="protein sequence ID" value="BCN29364.1"/>
    <property type="molecule type" value="Genomic_DNA"/>
</dbReference>
<dbReference type="PANTHER" id="PTHR22642:SF22">
    <property type="entry name" value="EXOENZYMES REGULATORY PROTEIN AEPA"/>
    <property type="match status" value="1"/>
</dbReference>
<evidence type="ECO:0000313" key="3">
    <source>
        <dbReference type="Proteomes" id="UP000595897"/>
    </source>
</evidence>
<keyword evidence="3" id="KW-1185">Reference proteome</keyword>
<accession>A0A7R7EII2</accession>
<dbReference type="InterPro" id="IPR011059">
    <property type="entry name" value="Metal-dep_hydrolase_composite"/>
</dbReference>
<dbReference type="AlphaFoldDB" id="A0A7R7EII2"/>
<feature type="domain" description="Amidohydrolase 3" evidence="1">
    <location>
        <begin position="50"/>
        <end position="497"/>
    </location>
</feature>
<dbReference type="SUPFAM" id="SSF51556">
    <property type="entry name" value="Metallo-dependent hydrolases"/>
    <property type="match status" value="1"/>
</dbReference>
<reference evidence="2 3" key="1">
    <citation type="submission" date="2020-11" db="EMBL/GenBank/DDBJ databases">
        <title>Draft genome sequencing of a Lachnospiraceae strain isolated from anoxic soil subjected to BSD treatment.</title>
        <authorList>
            <person name="Uek A."/>
            <person name="Tonouchi A."/>
        </authorList>
    </citation>
    <scope>NUCLEOTIDE SEQUENCE [LARGE SCALE GENOMIC DNA]</scope>
    <source>
        <strain evidence="2 3">TB5</strain>
    </source>
</reference>
<dbReference type="Pfam" id="PF07969">
    <property type="entry name" value="Amidohydro_3"/>
    <property type="match status" value="1"/>
</dbReference>
<dbReference type="SUPFAM" id="SSF51338">
    <property type="entry name" value="Composite domain of metallo-dependent hydrolases"/>
    <property type="match status" value="1"/>
</dbReference>
<gene>
    <name evidence="2" type="ORF">bsdtb5_06590</name>
</gene>
<dbReference type="RefSeq" id="WP_271714646.1">
    <property type="nucleotide sequence ID" value="NZ_AP024169.1"/>
</dbReference>
<dbReference type="Gene3D" id="3.20.20.140">
    <property type="entry name" value="Metal-dependent hydrolases"/>
    <property type="match status" value="1"/>
</dbReference>
<proteinExistence type="predicted"/>
<dbReference type="InterPro" id="IPR013108">
    <property type="entry name" value="Amidohydro_3"/>
</dbReference>
<dbReference type="InterPro" id="IPR032466">
    <property type="entry name" value="Metal_Hydrolase"/>
</dbReference>
<organism evidence="2 3">
    <name type="scientific">Anaeromicropila herbilytica</name>
    <dbReference type="NCBI Taxonomy" id="2785025"/>
    <lineage>
        <taxon>Bacteria</taxon>
        <taxon>Bacillati</taxon>
        <taxon>Bacillota</taxon>
        <taxon>Clostridia</taxon>
        <taxon>Lachnospirales</taxon>
        <taxon>Lachnospiraceae</taxon>
        <taxon>Anaeromicropila</taxon>
    </lineage>
</organism>
<sequence>MKVFEGTIITCDDKNTIAKYLVEDQGRILYIGDLLPNQYNSCRRVTLGKRVLIPSFADTHMHFASFATFHAGLNVMNARSNKEIMSMLGEYIKKNDESIIIVFGASPYSVEERHLITKKELDAVCMNKPIMVVKYDGHACIINSALMSKVKDKVSHLRGYHEDSGEMQQEAFFAVSNYITNSISPLKLIKNMKNAVDYLASKGIGLIHTVSGVGFPRDLDVDLERWLGRGLNNGFQMRVFFQTMDVEKVVKRKLERIGGCFATALDGCFGSRDAALNEPYEGSDKKGVLYYSDEQVIEFCKKANRAHLQIELHAIGDAAFDQATRAIKAALDDYHRPDHRHGIIHACLPTAEGISICKEYGIQLPVQTSFIQWPQEPDEYLTDILGERNNRLNPLATFQKNNIILSCGSDAPCTDPDPMLWIHNACNHSIKEESVSIYEALRMCTYHGYEASFDEKDRGSLEVGKIADMVVLSANPYDVAKENLREIKIERLYLKGKKYKNVKQSNVPLIIKGMVSNNRI</sequence>
<evidence type="ECO:0000259" key="1">
    <source>
        <dbReference type="Pfam" id="PF07969"/>
    </source>
</evidence>
<dbReference type="GO" id="GO:0016810">
    <property type="term" value="F:hydrolase activity, acting on carbon-nitrogen (but not peptide) bonds"/>
    <property type="evidence" value="ECO:0007669"/>
    <property type="project" value="InterPro"/>
</dbReference>
<dbReference type="PANTHER" id="PTHR22642">
    <property type="entry name" value="IMIDAZOLONEPROPIONASE"/>
    <property type="match status" value="1"/>
</dbReference>
<name>A0A7R7EII2_9FIRM</name>